<dbReference type="Proteomes" id="UP000095552">
    <property type="component" value="Unassembled WGS sequence"/>
</dbReference>
<dbReference type="InterPro" id="IPR037165">
    <property type="entry name" value="AldOxase/xan_DH_Mopterin-bd_sf"/>
</dbReference>
<dbReference type="PROSITE" id="PS51318">
    <property type="entry name" value="TAT"/>
    <property type="match status" value="1"/>
</dbReference>
<sequence>MTVIKTKIDRRSFLKTSALAGGGLMIGFAWGCNPSNTEKLPPKEWFDVNAFLSIADNGQVTIMSPNPEIGQNVKTSMPMIVAEELDIAWEDVIVKQAGLNVNSFTRQIAGGSQSIRAGWASLRMTGATARQLMINTAAKEWDVDASTLTTEAGFVLNGRKKLSYGELASKAVLEEIPTEVELKKPQDFKIIGQSKTNVDLDGIVQGKPLFGVDYMADGMVYAAVMRPPAFGTKLKSFDDTEARKVNGVLDVITFDDNERDDQRKIRGEKIAIIATNTWAAFKGKKALKANWEKSAPLENTSGHDKELNRLLDVSNDKSVMRSDGNAKKAFTEADGTLERTYEAPFLPHNTLEPMNFFANVSDDKVELAGPVQTPDWTHNRVAGLLKREPATVSVEMTRMGGGFGRRLYGDFALEAAAISDKIRKPVKVQFSREDDMTAGIYRPASKYKFRAAYKNGKVTGYHLTGAGIQMGKSTRENWFPAGGIENYKVESHNVTSNITTGAWRAPITNFLAIAEQSFFDELAKEMNVDAVQVRLDILERAKNNPVGKVDYEPEKMIGVIKLAAEKGNWSNPEAGVSKGFSCYYSHNTYVAEVADVKTVNGQPKITNMTVAVDCGIIINPEAAINQIQGGVVDGIGHAMYGDFAFVDGAPQASNFDKFRLIRTSEAPTVDVHFVESLNDPTGLGEPSLPPAGGALANAIAAATGRRVYKIPFTKQDIAMG</sequence>
<dbReference type="SMART" id="SM01008">
    <property type="entry name" value="Ald_Xan_dh_C"/>
    <property type="match status" value="1"/>
</dbReference>
<dbReference type="NCBIfam" id="TIGR01409">
    <property type="entry name" value="TAT_signal_seq"/>
    <property type="match status" value="1"/>
</dbReference>
<organism evidence="3 4">
    <name type="scientific">Roseivirga misakiensis</name>
    <dbReference type="NCBI Taxonomy" id="1563681"/>
    <lineage>
        <taxon>Bacteria</taxon>
        <taxon>Pseudomonadati</taxon>
        <taxon>Bacteroidota</taxon>
        <taxon>Cytophagia</taxon>
        <taxon>Cytophagales</taxon>
        <taxon>Roseivirgaceae</taxon>
        <taxon>Roseivirga</taxon>
    </lineage>
</organism>
<feature type="transmembrane region" description="Helical" evidence="1">
    <location>
        <begin position="12"/>
        <end position="31"/>
    </location>
</feature>
<dbReference type="InterPro" id="IPR008274">
    <property type="entry name" value="AldOxase/xan_DH_MoCoBD1"/>
</dbReference>
<gene>
    <name evidence="3" type="ORF">BFP71_12500</name>
</gene>
<dbReference type="EMBL" id="MDGQ01000005">
    <property type="protein sequence ID" value="OEK04297.1"/>
    <property type="molecule type" value="Genomic_DNA"/>
</dbReference>
<dbReference type="OrthoDB" id="605889at2"/>
<dbReference type="InterPro" id="IPR000674">
    <property type="entry name" value="Ald_Oxase/Xan_DH_a/b"/>
</dbReference>
<accession>A0A1E5SZ24</accession>
<dbReference type="SUPFAM" id="SSF56003">
    <property type="entry name" value="Molybdenum cofactor-binding domain"/>
    <property type="match status" value="2"/>
</dbReference>
<evidence type="ECO:0000259" key="2">
    <source>
        <dbReference type="SMART" id="SM01008"/>
    </source>
</evidence>
<keyword evidence="1" id="KW-1133">Transmembrane helix</keyword>
<dbReference type="PIRSF" id="PIRSF036389">
    <property type="entry name" value="IOR_B"/>
    <property type="match status" value="1"/>
</dbReference>
<dbReference type="STRING" id="1563681.BFP71_12500"/>
<keyword evidence="1" id="KW-0472">Membrane</keyword>
<dbReference type="InterPro" id="IPR006311">
    <property type="entry name" value="TAT_signal"/>
</dbReference>
<dbReference type="Gene3D" id="3.30.365.10">
    <property type="entry name" value="Aldehyde oxidase/xanthine dehydrogenase, molybdopterin binding domain"/>
    <property type="match status" value="4"/>
</dbReference>
<dbReference type="PANTHER" id="PTHR47495">
    <property type="entry name" value="ALDEHYDE DEHYDROGENASE"/>
    <property type="match status" value="1"/>
</dbReference>
<dbReference type="GO" id="GO:0016491">
    <property type="term" value="F:oxidoreductase activity"/>
    <property type="evidence" value="ECO:0007669"/>
    <property type="project" value="InterPro"/>
</dbReference>
<dbReference type="RefSeq" id="WP_069835802.1">
    <property type="nucleotide sequence ID" value="NZ_MDGQ01000005.1"/>
</dbReference>
<dbReference type="Pfam" id="PF20256">
    <property type="entry name" value="MoCoBD_2"/>
    <property type="match status" value="2"/>
</dbReference>
<dbReference type="InterPro" id="IPR052516">
    <property type="entry name" value="N-heterocyclic_Hydroxylase"/>
</dbReference>
<dbReference type="InterPro" id="IPR012368">
    <property type="entry name" value="OxRdtase_Mopterin-bd_su_IorB"/>
</dbReference>
<dbReference type="PANTHER" id="PTHR47495:SF1">
    <property type="entry name" value="BLL3820 PROTEIN"/>
    <property type="match status" value="1"/>
</dbReference>
<name>A0A1E5SZ24_9BACT</name>
<dbReference type="InterPro" id="IPR046867">
    <property type="entry name" value="AldOxase/xan_DH_MoCoBD2"/>
</dbReference>
<dbReference type="AlphaFoldDB" id="A0A1E5SZ24"/>
<comment type="caution">
    <text evidence="3">The sequence shown here is derived from an EMBL/GenBank/DDBJ whole genome shotgun (WGS) entry which is preliminary data.</text>
</comment>
<dbReference type="Pfam" id="PF02738">
    <property type="entry name" value="MoCoBD_1"/>
    <property type="match status" value="1"/>
</dbReference>
<proteinExistence type="predicted"/>
<dbReference type="Gene3D" id="3.90.1170.50">
    <property type="entry name" value="Aldehyde oxidase/xanthine dehydrogenase, a/b hammerhead"/>
    <property type="match status" value="1"/>
</dbReference>
<reference evidence="3 4" key="1">
    <citation type="submission" date="2016-08" db="EMBL/GenBank/DDBJ databases">
        <title>Draft genome of Fabibacter sp. strain SK-8.</title>
        <authorList>
            <person name="Wong S.-K."/>
            <person name="Hamasaki K."/>
            <person name="Yoshizawa S."/>
        </authorList>
    </citation>
    <scope>NUCLEOTIDE SEQUENCE [LARGE SCALE GENOMIC DNA]</scope>
    <source>
        <strain evidence="3 4">SK-8</strain>
    </source>
</reference>
<evidence type="ECO:0000256" key="1">
    <source>
        <dbReference type="SAM" id="Phobius"/>
    </source>
</evidence>
<keyword evidence="4" id="KW-1185">Reference proteome</keyword>
<keyword evidence="1" id="KW-0812">Transmembrane</keyword>
<feature type="domain" description="Aldehyde oxidase/xanthine dehydrogenase a/b hammerhead" evidence="2">
    <location>
        <begin position="205"/>
        <end position="295"/>
    </location>
</feature>
<evidence type="ECO:0000313" key="3">
    <source>
        <dbReference type="EMBL" id="OEK04297.1"/>
    </source>
</evidence>
<protein>
    <submittedName>
        <fullName evidence="3">Isoquinoline 1-oxidoreductase</fullName>
    </submittedName>
</protein>
<evidence type="ECO:0000313" key="4">
    <source>
        <dbReference type="Proteomes" id="UP000095552"/>
    </source>
</evidence>
<dbReference type="InterPro" id="IPR019546">
    <property type="entry name" value="TAT_signal_bac_arc"/>
</dbReference>